<evidence type="ECO:0000256" key="1">
    <source>
        <dbReference type="ARBA" id="ARBA00009677"/>
    </source>
</evidence>
<keyword evidence="3" id="KW-0966">Cell projection</keyword>
<dbReference type="Proteomes" id="UP001595961">
    <property type="component" value="Unassembled WGS sequence"/>
</dbReference>
<dbReference type="Pfam" id="PF06429">
    <property type="entry name" value="Flg_bbr_C"/>
    <property type="match status" value="1"/>
</dbReference>
<reference evidence="4" key="1">
    <citation type="journal article" date="2019" name="Int. J. Syst. Evol. Microbiol.">
        <title>The Global Catalogue of Microorganisms (GCM) 10K type strain sequencing project: providing services to taxonomists for standard genome sequencing and annotation.</title>
        <authorList>
            <consortium name="The Broad Institute Genomics Platform"/>
            <consortium name="The Broad Institute Genome Sequencing Center for Infectious Disease"/>
            <person name="Wu L."/>
            <person name="Ma J."/>
        </authorList>
    </citation>
    <scope>NUCLEOTIDE SEQUENCE [LARGE SCALE GENOMIC DNA]</scope>
    <source>
        <strain evidence="4">CCM 4481</strain>
    </source>
</reference>
<evidence type="ECO:0000313" key="3">
    <source>
        <dbReference type="EMBL" id="MFC4527563.1"/>
    </source>
</evidence>
<accession>A0ABV9C3P4</accession>
<comment type="caution">
    <text evidence="3">The sequence shown here is derived from an EMBL/GenBank/DDBJ whole genome shotgun (WGS) entry which is preliminary data.</text>
</comment>
<gene>
    <name evidence="3" type="ORF">ACFO5W_13040</name>
</gene>
<dbReference type="RefSeq" id="WP_266150243.1">
    <property type="nucleotide sequence ID" value="NZ_CP064028.1"/>
</dbReference>
<evidence type="ECO:0000259" key="2">
    <source>
        <dbReference type="Pfam" id="PF06429"/>
    </source>
</evidence>
<keyword evidence="3" id="KW-0969">Cilium</keyword>
<feature type="domain" description="Flagellar basal-body/hook protein C-terminal" evidence="2">
    <location>
        <begin position="90"/>
        <end position="132"/>
    </location>
</feature>
<comment type="similarity">
    <text evidence="1">Belongs to the flagella basal body rod proteins family.</text>
</comment>
<protein>
    <submittedName>
        <fullName evidence="3">Flagellar basal body rod protein FlgC</fullName>
    </submittedName>
</protein>
<evidence type="ECO:0000313" key="4">
    <source>
        <dbReference type="Proteomes" id="UP001595961"/>
    </source>
</evidence>
<dbReference type="InterPro" id="IPR010930">
    <property type="entry name" value="Flg_bb/hook_C_dom"/>
</dbReference>
<keyword evidence="4" id="KW-1185">Reference proteome</keyword>
<keyword evidence="3" id="KW-0282">Flagellum</keyword>
<dbReference type="EMBL" id="JBHSGA010000017">
    <property type="protein sequence ID" value="MFC4527563.1"/>
    <property type="molecule type" value="Genomic_DNA"/>
</dbReference>
<organism evidence="3 4">
    <name type="scientific">Dyella halodurans</name>
    <dbReference type="NCBI Taxonomy" id="1920171"/>
    <lineage>
        <taxon>Bacteria</taxon>
        <taxon>Pseudomonadati</taxon>
        <taxon>Pseudomonadota</taxon>
        <taxon>Gammaproteobacteria</taxon>
        <taxon>Lysobacterales</taxon>
        <taxon>Rhodanobacteraceae</taxon>
        <taxon>Dyella</taxon>
    </lineage>
</organism>
<name>A0ABV9C3P4_9GAMM</name>
<sequence>MVDQIFAATRYGLEYERLRLEAASHNIAVANTPSDTAQAARLMRVSTTFLPHVGTSGSLVAGHLPRPMLVETEAAERKVHDPSDPAADKDGMVSYAKVDLVEEMSSLMDASRAYEANVRAFNTLRGMALHALDLGGGA</sequence>
<proteinExistence type="inferred from homology"/>